<dbReference type="EMBL" id="JAHDYR010000053">
    <property type="protein sequence ID" value="KAG9391773.1"/>
    <property type="molecule type" value="Genomic_DNA"/>
</dbReference>
<dbReference type="InterPro" id="IPR000086">
    <property type="entry name" value="NUDIX_hydrolase_dom"/>
</dbReference>
<accession>A0A8J6AYU4</accession>
<dbReference type="PROSITE" id="PS51462">
    <property type="entry name" value="NUDIX"/>
    <property type="match status" value="1"/>
</dbReference>
<evidence type="ECO:0000313" key="2">
    <source>
        <dbReference type="EMBL" id="KAG9391773.1"/>
    </source>
</evidence>
<dbReference type="Pfam" id="PF00293">
    <property type="entry name" value="NUDIX"/>
    <property type="match status" value="1"/>
</dbReference>
<organism evidence="2 3">
    <name type="scientific">Carpediemonas membranifera</name>
    <dbReference type="NCBI Taxonomy" id="201153"/>
    <lineage>
        <taxon>Eukaryota</taxon>
        <taxon>Metamonada</taxon>
        <taxon>Carpediemonas-like organisms</taxon>
        <taxon>Carpediemonas</taxon>
    </lineage>
</organism>
<evidence type="ECO:0000259" key="1">
    <source>
        <dbReference type="PROSITE" id="PS51462"/>
    </source>
</evidence>
<feature type="domain" description="Nudix hydrolase" evidence="1">
    <location>
        <begin position="51"/>
        <end position="211"/>
    </location>
</feature>
<dbReference type="PANTHER" id="PTHR10885:SF20">
    <property type="entry name" value="NUDIX HYDROLASE DOMAIN-CONTAINING PROTEIN"/>
    <property type="match status" value="1"/>
</dbReference>
<comment type="caution">
    <text evidence="2">The sequence shown here is derived from an EMBL/GenBank/DDBJ whole genome shotgun (WGS) entry which is preliminary data.</text>
</comment>
<proteinExistence type="predicted"/>
<gene>
    <name evidence="2" type="ORF">J8273_6552</name>
</gene>
<evidence type="ECO:0000313" key="3">
    <source>
        <dbReference type="Proteomes" id="UP000717585"/>
    </source>
</evidence>
<dbReference type="Gene3D" id="3.90.79.10">
    <property type="entry name" value="Nucleoside Triphosphate Pyrophosphohydrolase"/>
    <property type="match status" value="1"/>
</dbReference>
<reference evidence="2" key="1">
    <citation type="submission" date="2021-05" db="EMBL/GenBank/DDBJ databases">
        <title>A free-living protist that lacks canonical eukaryotic 1 DNA replication and segregation systems.</title>
        <authorList>
            <person name="Salas-Leiva D.E."/>
            <person name="Tromer E.C."/>
            <person name="Curtis B.A."/>
            <person name="Jerlstrom-Hultqvist J."/>
            <person name="Kolisko M."/>
            <person name="Yi Z."/>
            <person name="Salas-Leiva J.S."/>
            <person name="Gallot-Lavallee L."/>
            <person name="Kops G.J.P.L."/>
            <person name="Archibald J.M."/>
            <person name="Simpson A.G.B."/>
            <person name="Roger A.J."/>
        </authorList>
    </citation>
    <scope>NUCLEOTIDE SEQUENCE</scope>
    <source>
        <strain evidence="2">BICM</strain>
    </source>
</reference>
<dbReference type="OrthoDB" id="510307at2759"/>
<dbReference type="GO" id="GO:0009240">
    <property type="term" value="P:isopentenyl diphosphate biosynthetic process"/>
    <property type="evidence" value="ECO:0007669"/>
    <property type="project" value="TreeGrafter"/>
</dbReference>
<dbReference type="CDD" id="cd04692">
    <property type="entry name" value="NUDIX_Hydrolase"/>
    <property type="match status" value="1"/>
</dbReference>
<sequence>MTNPDPERVAENSEFALSSKENLDIITNADRTVTYDPPLVVNRKDAHRQGLWHRAIHIWVFRPSSTPSNGYPQVDVLLQLRSKHKMLYPLTWDASSTGHVSAGQTTRQAAVSEAFEELGLSLTEDDLVPASSFVVDMDPVEVDLGELGTELFWNREVVDMFVVRLDNDPELCPQETEVAALRWVPLQEFIEDGYGGYLEGGSTVLCPKFVEQLQGVVGTI</sequence>
<dbReference type="GO" id="GO:0005737">
    <property type="term" value="C:cytoplasm"/>
    <property type="evidence" value="ECO:0007669"/>
    <property type="project" value="TreeGrafter"/>
</dbReference>
<keyword evidence="3" id="KW-1185">Reference proteome</keyword>
<dbReference type="Proteomes" id="UP000717585">
    <property type="component" value="Unassembled WGS sequence"/>
</dbReference>
<name>A0A8J6AYU4_9EUKA</name>
<dbReference type="AlphaFoldDB" id="A0A8J6AYU4"/>
<protein>
    <submittedName>
        <fullName evidence="2">NUDIX domain</fullName>
    </submittedName>
</protein>
<dbReference type="SUPFAM" id="SSF55811">
    <property type="entry name" value="Nudix"/>
    <property type="match status" value="1"/>
</dbReference>
<dbReference type="GO" id="GO:0004452">
    <property type="term" value="F:isopentenyl-diphosphate delta-isomerase activity"/>
    <property type="evidence" value="ECO:0007669"/>
    <property type="project" value="TreeGrafter"/>
</dbReference>
<dbReference type="PANTHER" id="PTHR10885">
    <property type="entry name" value="ISOPENTENYL-DIPHOSPHATE DELTA-ISOMERASE"/>
    <property type="match status" value="1"/>
</dbReference>
<dbReference type="InterPro" id="IPR015797">
    <property type="entry name" value="NUDIX_hydrolase-like_dom_sf"/>
</dbReference>